<dbReference type="CDD" id="cd01284">
    <property type="entry name" value="Riboflavin_deaminase-reductase"/>
    <property type="match status" value="1"/>
</dbReference>
<feature type="binding site" evidence="15">
    <location>
        <position position="236"/>
    </location>
    <ligand>
        <name>NADP(+)</name>
        <dbReference type="ChEBI" id="CHEBI:58349"/>
    </ligand>
</feature>
<dbReference type="UniPathway" id="UPA00275">
    <property type="reaction ID" value="UER00401"/>
</dbReference>
<feature type="binding site" evidence="15">
    <location>
        <position position="244"/>
    </location>
    <ligand>
        <name>substrate</name>
    </ligand>
</feature>
<comment type="catalytic activity">
    <reaction evidence="13">
        <text>5-amino-6-(5-phospho-D-ribitylamino)uracil + NADP(+) = 5-amino-6-(5-phospho-D-ribosylamino)uracil + NADPH + H(+)</text>
        <dbReference type="Rhea" id="RHEA:17845"/>
        <dbReference type="ChEBI" id="CHEBI:15378"/>
        <dbReference type="ChEBI" id="CHEBI:57783"/>
        <dbReference type="ChEBI" id="CHEBI:58349"/>
        <dbReference type="ChEBI" id="CHEBI:58421"/>
        <dbReference type="ChEBI" id="CHEBI:58453"/>
        <dbReference type="EC" id="1.1.1.193"/>
    </reaction>
</comment>
<dbReference type="InterPro" id="IPR024072">
    <property type="entry name" value="DHFR-like_dom_sf"/>
</dbReference>
<gene>
    <name evidence="18" type="ORF">SAMN05216290_1254</name>
</gene>
<evidence type="ECO:0000256" key="4">
    <source>
        <dbReference type="ARBA" id="ARBA00005259"/>
    </source>
</evidence>
<dbReference type="Pfam" id="PF00383">
    <property type="entry name" value="dCMP_cyt_deam_1"/>
    <property type="match status" value="1"/>
</dbReference>
<evidence type="ECO:0000256" key="1">
    <source>
        <dbReference type="ARBA" id="ARBA00002151"/>
    </source>
</evidence>
<dbReference type="InterPro" id="IPR002125">
    <property type="entry name" value="CMP_dCMP_dom"/>
</dbReference>
<evidence type="ECO:0000256" key="16">
    <source>
        <dbReference type="PIRSR" id="PIRSR006769-3"/>
    </source>
</evidence>
<dbReference type="GO" id="GO:0009231">
    <property type="term" value="P:riboflavin biosynthetic process"/>
    <property type="evidence" value="ECO:0007669"/>
    <property type="project" value="UniProtKB-UniPathway"/>
</dbReference>
<comment type="pathway">
    <text evidence="2 13">Cofactor biosynthesis; riboflavin biosynthesis; 5-amino-6-(D-ribitylamino)uracil from GTP: step 2/4.</text>
</comment>
<dbReference type="NCBIfam" id="TIGR00326">
    <property type="entry name" value="eubact_ribD"/>
    <property type="match status" value="1"/>
</dbReference>
<dbReference type="PROSITE" id="PS00903">
    <property type="entry name" value="CYT_DCMP_DEAMINASES_1"/>
    <property type="match status" value="1"/>
</dbReference>
<feature type="binding site" evidence="15">
    <location>
        <position position="321"/>
    </location>
    <ligand>
        <name>substrate</name>
    </ligand>
</feature>
<sequence length="390" mass="43029">MQIKEIFSLLSSLAETKMSLEQLKNTSPNNWVVYPPMSYPDAKFMQRALELAELGRGTVSPNPMVGCVIVHDDKIIGEGWHRKYGEAHAEVNAINSVEDESLLPESTCYVTLEPCAHHGKTPPCADLLVSKKVKRVVIAAVDSNPLVGGKGVEKLKAAGIEVVVGLFAESAIHQNIRFFTVMGRQRPYIILKWAQTSDGFVARENFDSKWISNPMSRSLVHQWRAEEDAILVGANTATYDNPRLNVRGWSGKDPLRVLIDRNLRVDPILNLFDGSIPTVVYNHVKSEQSSNLEFVKLNPEGFLEDLLDDLHKRKIQSVIIEGGSGVLNLFIEAGLWDEARVFTAGIAFGAGISAPKINGRALYTEDVLSDKLAVLRNNALFAPAENSTVD</sequence>
<dbReference type="EC" id="3.5.4.26" evidence="13"/>
<dbReference type="Gene3D" id="3.40.430.10">
    <property type="entry name" value="Dihydrofolate Reductase, subunit A"/>
    <property type="match status" value="1"/>
</dbReference>
<evidence type="ECO:0000313" key="19">
    <source>
        <dbReference type="Proteomes" id="UP000199437"/>
    </source>
</evidence>
<dbReference type="AlphaFoldDB" id="A0A1I0NJR3"/>
<dbReference type="STRING" id="1267423.SAMN05216290_1254"/>
<dbReference type="SUPFAM" id="SSF53597">
    <property type="entry name" value="Dihydrofolate reductase-like"/>
    <property type="match status" value="1"/>
</dbReference>
<dbReference type="SUPFAM" id="SSF53927">
    <property type="entry name" value="Cytidine deaminase-like"/>
    <property type="match status" value="1"/>
</dbReference>
<feature type="binding site" evidence="15">
    <location>
        <position position="224"/>
    </location>
    <ligand>
        <name>substrate</name>
    </ligand>
</feature>
<evidence type="ECO:0000256" key="13">
    <source>
        <dbReference type="PIRNR" id="PIRNR006769"/>
    </source>
</evidence>
<dbReference type="Gene3D" id="3.40.140.10">
    <property type="entry name" value="Cytidine Deaminase, domain 2"/>
    <property type="match status" value="1"/>
</dbReference>
<dbReference type="GO" id="GO:0008270">
    <property type="term" value="F:zinc ion binding"/>
    <property type="evidence" value="ECO:0007669"/>
    <property type="project" value="InterPro"/>
</dbReference>
<dbReference type="InterPro" id="IPR050765">
    <property type="entry name" value="Riboflavin_Biosynth_HTPR"/>
</dbReference>
<evidence type="ECO:0000256" key="9">
    <source>
        <dbReference type="ARBA" id="ARBA00022833"/>
    </source>
</evidence>
<keyword evidence="19" id="KW-1185">Reference proteome</keyword>
<evidence type="ECO:0000256" key="15">
    <source>
        <dbReference type="PIRSR" id="PIRSR006769-2"/>
    </source>
</evidence>
<dbReference type="Proteomes" id="UP000199437">
    <property type="component" value="Unassembled WGS sequence"/>
</dbReference>
<evidence type="ECO:0000256" key="14">
    <source>
        <dbReference type="PIRSR" id="PIRSR006769-1"/>
    </source>
</evidence>
<feature type="binding site" evidence="16">
    <location>
        <position position="115"/>
    </location>
    <ligand>
        <name>Zn(2+)</name>
        <dbReference type="ChEBI" id="CHEBI:29105"/>
        <note>catalytic</note>
    </ligand>
</feature>
<dbReference type="EMBL" id="FOIR01000001">
    <property type="protein sequence ID" value="SEW01626.1"/>
    <property type="molecule type" value="Genomic_DNA"/>
</dbReference>
<keyword evidence="7 13" id="KW-0479">Metal-binding</keyword>
<dbReference type="InterPro" id="IPR016192">
    <property type="entry name" value="APOBEC/CMP_deaminase_Zn-bd"/>
</dbReference>
<evidence type="ECO:0000256" key="3">
    <source>
        <dbReference type="ARBA" id="ARBA00004910"/>
    </source>
</evidence>
<keyword evidence="6 13" id="KW-0686">Riboflavin biosynthesis</keyword>
<comment type="similarity">
    <text evidence="4 13">In the N-terminal section; belongs to the cytidine and deoxycytidylate deaminase family.</text>
</comment>
<evidence type="ECO:0000256" key="10">
    <source>
        <dbReference type="ARBA" id="ARBA00022857"/>
    </source>
</evidence>
<evidence type="ECO:0000256" key="6">
    <source>
        <dbReference type="ARBA" id="ARBA00022619"/>
    </source>
</evidence>
<evidence type="ECO:0000313" key="18">
    <source>
        <dbReference type="EMBL" id="SEW01626.1"/>
    </source>
</evidence>
<feature type="binding site" evidence="15">
    <location>
        <position position="194"/>
    </location>
    <ligand>
        <name>NADP(+)</name>
        <dbReference type="ChEBI" id="CHEBI:58349"/>
    </ligand>
</feature>
<feature type="domain" description="CMP/dCMP-type deaminase" evidence="17">
    <location>
        <begin position="39"/>
        <end position="163"/>
    </location>
</feature>
<comment type="similarity">
    <text evidence="5 13">In the C-terminal section; belongs to the HTP reductase family.</text>
</comment>
<evidence type="ECO:0000256" key="11">
    <source>
        <dbReference type="ARBA" id="ARBA00023002"/>
    </source>
</evidence>
<feature type="binding site" evidence="15">
    <location>
        <position position="210"/>
    </location>
    <ligand>
        <name>NADP(+)</name>
        <dbReference type="ChEBI" id="CHEBI:58349"/>
    </ligand>
</feature>
<dbReference type="InterPro" id="IPR002734">
    <property type="entry name" value="RibDG_C"/>
</dbReference>
<dbReference type="FunFam" id="3.40.140.10:FF:000025">
    <property type="entry name" value="Riboflavin biosynthesis protein RibD"/>
    <property type="match status" value="1"/>
</dbReference>
<keyword evidence="11 13" id="KW-0560">Oxidoreductase</keyword>
<evidence type="ECO:0000256" key="8">
    <source>
        <dbReference type="ARBA" id="ARBA00022801"/>
    </source>
</evidence>
<feature type="binding site" evidence="16">
    <location>
        <position position="124"/>
    </location>
    <ligand>
        <name>Zn(2+)</name>
        <dbReference type="ChEBI" id="CHEBI:29105"/>
        <note>catalytic</note>
    </ligand>
</feature>
<comment type="catalytic activity">
    <reaction evidence="13">
        <text>2,5-diamino-6-hydroxy-4-(5-phosphoribosylamino)-pyrimidine + H2O + H(+) = 5-amino-6-(5-phospho-D-ribosylamino)uracil + NH4(+)</text>
        <dbReference type="Rhea" id="RHEA:21868"/>
        <dbReference type="ChEBI" id="CHEBI:15377"/>
        <dbReference type="ChEBI" id="CHEBI:15378"/>
        <dbReference type="ChEBI" id="CHEBI:28938"/>
        <dbReference type="ChEBI" id="CHEBI:58453"/>
        <dbReference type="ChEBI" id="CHEBI:58614"/>
        <dbReference type="EC" id="3.5.4.26"/>
    </reaction>
</comment>
<organism evidence="18 19">
    <name type="scientific">Roseivirga pacifica</name>
    <dbReference type="NCBI Taxonomy" id="1267423"/>
    <lineage>
        <taxon>Bacteria</taxon>
        <taxon>Pseudomonadati</taxon>
        <taxon>Bacteroidota</taxon>
        <taxon>Cytophagia</taxon>
        <taxon>Cytophagales</taxon>
        <taxon>Roseivirgaceae</taxon>
        <taxon>Roseivirga</taxon>
    </lineage>
</organism>
<keyword evidence="9 13" id="KW-0862">Zinc</keyword>
<keyword evidence="12" id="KW-0511">Multifunctional enzyme</keyword>
<comment type="function">
    <text evidence="1 13">Converts 2,5-diamino-6-(ribosylamino)-4(3h)-pyrimidinone 5'-phosphate into 5-amino-6-(ribosylamino)-2,4(1h,3h)-pyrimidinedione 5'-phosphate.</text>
</comment>
<evidence type="ECO:0000256" key="5">
    <source>
        <dbReference type="ARBA" id="ARBA00007417"/>
    </source>
</evidence>
<evidence type="ECO:0000256" key="7">
    <source>
        <dbReference type="ARBA" id="ARBA00022723"/>
    </source>
</evidence>
<dbReference type="InterPro" id="IPR016193">
    <property type="entry name" value="Cytidine_deaminase-like"/>
</dbReference>
<feature type="active site" description="Proton donor" evidence="14">
    <location>
        <position position="90"/>
    </location>
</feature>
<comment type="pathway">
    <text evidence="3 13">Cofactor biosynthesis; riboflavin biosynthesis; 5-amino-6-(D-ribitylamino)uracil from GTP: step 3/4.</text>
</comment>
<feature type="binding site" evidence="16">
    <location>
        <position position="88"/>
    </location>
    <ligand>
        <name>Zn(2+)</name>
        <dbReference type="ChEBI" id="CHEBI:29105"/>
        <note>catalytic</note>
    </ligand>
</feature>
<evidence type="ECO:0000259" key="17">
    <source>
        <dbReference type="PROSITE" id="PS51747"/>
    </source>
</evidence>
<dbReference type="GO" id="GO:0008835">
    <property type="term" value="F:diaminohydroxyphosphoribosylaminopyrimidine deaminase activity"/>
    <property type="evidence" value="ECO:0007669"/>
    <property type="project" value="UniProtKB-EC"/>
</dbReference>
<name>A0A1I0NJR3_9BACT</name>
<evidence type="ECO:0000256" key="12">
    <source>
        <dbReference type="ARBA" id="ARBA00023268"/>
    </source>
</evidence>
<dbReference type="Pfam" id="PF01872">
    <property type="entry name" value="RibD_C"/>
    <property type="match status" value="1"/>
</dbReference>
<accession>A0A1I0NJR3</accession>
<feature type="binding site" evidence="15">
    <location>
        <position position="208"/>
    </location>
    <ligand>
        <name>substrate</name>
    </ligand>
</feature>
<dbReference type="PANTHER" id="PTHR38011:SF7">
    <property type="entry name" value="2,5-DIAMINO-6-RIBOSYLAMINO-4(3H)-PYRIMIDINONE 5'-PHOSPHATE REDUCTASE"/>
    <property type="match status" value="1"/>
</dbReference>
<comment type="cofactor">
    <cofactor evidence="13 16">
        <name>Zn(2+)</name>
        <dbReference type="ChEBI" id="CHEBI:29105"/>
    </cofactor>
    <text evidence="13 16">Binds 1 zinc ion.</text>
</comment>
<keyword evidence="10 13" id="KW-0521">NADP</keyword>
<feature type="binding site" evidence="15">
    <location>
        <position position="247"/>
    </location>
    <ligand>
        <name>substrate</name>
    </ligand>
</feature>
<dbReference type="GO" id="GO:0008703">
    <property type="term" value="F:5-amino-6-(5-phosphoribosylamino)uracil reductase activity"/>
    <property type="evidence" value="ECO:0007669"/>
    <property type="project" value="UniProtKB-EC"/>
</dbReference>
<dbReference type="EC" id="1.1.1.193" evidence="13"/>
<evidence type="ECO:0000256" key="2">
    <source>
        <dbReference type="ARBA" id="ARBA00004882"/>
    </source>
</evidence>
<dbReference type="PANTHER" id="PTHR38011">
    <property type="entry name" value="DIHYDROFOLATE REDUCTASE FAMILY PROTEIN (AFU_ORTHOLOGUE AFUA_8G06820)"/>
    <property type="match status" value="1"/>
</dbReference>
<protein>
    <recommendedName>
        <fullName evidence="13">Riboflavin biosynthesis protein RibD</fullName>
    </recommendedName>
    <domain>
        <recommendedName>
            <fullName evidence="13">Diaminohydroxyphosphoribosylaminopyrimidine deaminase</fullName>
            <shortName evidence="13">DRAP deaminase</shortName>
            <ecNumber evidence="13">3.5.4.26</ecNumber>
        </recommendedName>
        <alternativeName>
            <fullName evidence="13">Riboflavin-specific deaminase</fullName>
        </alternativeName>
    </domain>
    <domain>
        <recommendedName>
            <fullName evidence="13">5-amino-6-(5-phosphoribosylamino)uracil reductase</fullName>
            <ecNumber evidence="13">1.1.1.193</ecNumber>
        </recommendedName>
        <alternativeName>
            <fullName evidence="13">HTP reductase</fullName>
        </alternativeName>
    </domain>
</protein>
<dbReference type="PROSITE" id="PS51747">
    <property type="entry name" value="CYT_DCMP_DEAMINASES_2"/>
    <property type="match status" value="1"/>
</dbReference>
<dbReference type="PIRSF" id="PIRSF006769">
    <property type="entry name" value="RibD"/>
    <property type="match status" value="1"/>
</dbReference>
<proteinExistence type="inferred from homology"/>
<feature type="binding site" evidence="15">
    <location>
        <position position="240"/>
    </location>
    <ligand>
        <name>NADP(+)</name>
        <dbReference type="ChEBI" id="CHEBI:58349"/>
    </ligand>
</feature>
<keyword evidence="8 13" id="KW-0378">Hydrolase</keyword>
<reference evidence="19" key="1">
    <citation type="submission" date="2016-10" db="EMBL/GenBank/DDBJ databases">
        <authorList>
            <person name="Varghese N."/>
            <person name="Submissions S."/>
        </authorList>
    </citation>
    <scope>NUCLEOTIDE SEQUENCE [LARGE SCALE GENOMIC DNA]</scope>
    <source>
        <strain evidence="19">CGMCC 1.12402</strain>
    </source>
</reference>
<dbReference type="InterPro" id="IPR004794">
    <property type="entry name" value="Eubact_RibD"/>
</dbReference>